<keyword evidence="5 6" id="KW-0472">Membrane</keyword>
<dbReference type="GO" id="GO:0005886">
    <property type="term" value="C:plasma membrane"/>
    <property type="evidence" value="ECO:0007669"/>
    <property type="project" value="UniProtKB-SubCell"/>
</dbReference>
<dbReference type="Proteomes" id="UP000190140">
    <property type="component" value="Unassembled WGS sequence"/>
</dbReference>
<sequence>MDLSTLLERMSTDIASLSWMERLTGGLVATVLAMVIVAVVLILLLFTVNLMTKMLAEKETVKVNEVVTQQVEEVVEEADDKELIAVISSAIAESLGTSTSNIIVRNIIRTNSVDPAWAKAGRIEQMKNIH</sequence>
<evidence type="ECO:0000313" key="7">
    <source>
        <dbReference type="EMBL" id="OPJ54824.1"/>
    </source>
</evidence>
<dbReference type="AlphaFoldDB" id="A0A1V4I4L8"/>
<keyword evidence="2" id="KW-1003">Cell membrane</keyword>
<evidence type="ECO:0000256" key="2">
    <source>
        <dbReference type="ARBA" id="ARBA00022475"/>
    </source>
</evidence>
<dbReference type="Pfam" id="PF04277">
    <property type="entry name" value="OAD_gamma"/>
    <property type="match status" value="1"/>
</dbReference>
<dbReference type="RefSeq" id="WP_079413521.1">
    <property type="nucleotide sequence ID" value="NZ_MZGW01000011.1"/>
</dbReference>
<dbReference type="EMBL" id="MZGW01000011">
    <property type="protein sequence ID" value="OPJ54824.1"/>
    <property type="molecule type" value="Genomic_DNA"/>
</dbReference>
<dbReference type="EC" id="4.1.1.3" evidence="7"/>
<keyword evidence="8" id="KW-1185">Reference proteome</keyword>
<evidence type="ECO:0000256" key="4">
    <source>
        <dbReference type="ARBA" id="ARBA00022989"/>
    </source>
</evidence>
<feature type="transmembrane region" description="Helical" evidence="6">
    <location>
        <begin position="27"/>
        <end position="48"/>
    </location>
</feature>
<dbReference type="OrthoDB" id="1954652at2"/>
<comment type="subcellular location">
    <subcellularLocation>
        <location evidence="1">Cell membrane</location>
    </subcellularLocation>
</comment>
<accession>A0A1V4I4L8</accession>
<evidence type="ECO:0000313" key="8">
    <source>
        <dbReference type="Proteomes" id="UP000190140"/>
    </source>
</evidence>
<evidence type="ECO:0000256" key="5">
    <source>
        <dbReference type="ARBA" id="ARBA00023136"/>
    </source>
</evidence>
<dbReference type="GO" id="GO:0036376">
    <property type="term" value="P:sodium ion export across plasma membrane"/>
    <property type="evidence" value="ECO:0007669"/>
    <property type="project" value="InterPro"/>
</dbReference>
<gene>
    <name evidence="7" type="primary">oadG</name>
    <name evidence="7" type="ORF">CLOTH_19430</name>
</gene>
<comment type="caution">
    <text evidence="7">The sequence shown here is derived from an EMBL/GenBank/DDBJ whole genome shotgun (WGS) entry which is preliminary data.</text>
</comment>
<evidence type="ECO:0000256" key="6">
    <source>
        <dbReference type="SAM" id="Phobius"/>
    </source>
</evidence>
<protein>
    <submittedName>
        <fullName evidence="7">Oxaloacetate decarboxylase gamma chain</fullName>
        <ecNumber evidence="7">4.1.1.3</ecNumber>
    </submittedName>
</protein>
<name>A0A1V4I4L8_9FIRM</name>
<dbReference type="GO" id="GO:0015081">
    <property type="term" value="F:sodium ion transmembrane transporter activity"/>
    <property type="evidence" value="ECO:0007669"/>
    <property type="project" value="InterPro"/>
</dbReference>
<evidence type="ECO:0000256" key="1">
    <source>
        <dbReference type="ARBA" id="ARBA00004236"/>
    </source>
</evidence>
<dbReference type="InterPro" id="IPR005899">
    <property type="entry name" value="Na_pump_deCOase"/>
</dbReference>
<keyword evidence="3 6" id="KW-0812">Transmembrane</keyword>
<evidence type="ECO:0000256" key="3">
    <source>
        <dbReference type="ARBA" id="ARBA00022692"/>
    </source>
</evidence>
<dbReference type="GO" id="GO:0016829">
    <property type="term" value="F:lyase activity"/>
    <property type="evidence" value="ECO:0007669"/>
    <property type="project" value="UniProtKB-KW"/>
</dbReference>
<proteinExistence type="predicted"/>
<keyword evidence="4 6" id="KW-1133">Transmembrane helix</keyword>
<keyword evidence="7" id="KW-0456">Lyase</keyword>
<organism evidence="7 8">
    <name type="scientific">Alkalithermobacter paradoxus</name>
    <dbReference type="NCBI Taxonomy" id="29349"/>
    <lineage>
        <taxon>Bacteria</taxon>
        <taxon>Bacillati</taxon>
        <taxon>Bacillota</taxon>
        <taxon>Clostridia</taxon>
        <taxon>Peptostreptococcales</taxon>
        <taxon>Tepidibacteraceae</taxon>
        <taxon>Alkalithermobacter</taxon>
    </lineage>
</organism>
<dbReference type="STRING" id="29349.CLOTH_19430"/>
<reference evidence="7 8" key="1">
    <citation type="submission" date="2017-03" db="EMBL/GenBank/DDBJ databases">
        <title>Genome sequence of Clostridium thermoalcaliphilum DSM 7309.</title>
        <authorList>
            <person name="Poehlein A."/>
            <person name="Daniel R."/>
        </authorList>
    </citation>
    <scope>NUCLEOTIDE SEQUENCE [LARGE SCALE GENOMIC DNA]</scope>
    <source>
        <strain evidence="7 8">DSM 7309</strain>
    </source>
</reference>